<reference evidence="2" key="1">
    <citation type="submission" date="2021-05" db="EMBL/GenBank/DDBJ databases">
        <authorList>
            <person name="Alioto T."/>
            <person name="Alioto T."/>
            <person name="Gomez Garrido J."/>
        </authorList>
    </citation>
    <scope>NUCLEOTIDE SEQUENCE</scope>
</reference>
<evidence type="ECO:0000259" key="1">
    <source>
        <dbReference type="PROSITE" id="PS50222"/>
    </source>
</evidence>
<dbReference type="InterPro" id="IPR011992">
    <property type="entry name" value="EF-hand-dom_pair"/>
</dbReference>
<dbReference type="PANTHER" id="PTHR36300:SF1">
    <property type="entry name" value="RAW, ISOFORM A"/>
    <property type="match status" value="1"/>
</dbReference>
<dbReference type="Gene3D" id="3.40.50.450">
    <property type="match status" value="1"/>
</dbReference>
<dbReference type="EMBL" id="HBUF01521390">
    <property type="protein sequence ID" value="CAG6748986.1"/>
    <property type="molecule type" value="Transcribed_RNA"/>
</dbReference>
<dbReference type="Gene3D" id="1.10.238.10">
    <property type="entry name" value="EF-hand"/>
    <property type="match status" value="1"/>
</dbReference>
<dbReference type="InterPro" id="IPR002048">
    <property type="entry name" value="EF_hand_dom"/>
</dbReference>
<dbReference type="EMBL" id="HBUF01313501">
    <property type="protein sequence ID" value="CAG6693563.1"/>
    <property type="molecule type" value="Transcribed_RNA"/>
</dbReference>
<dbReference type="EMBL" id="HBUF01313502">
    <property type="protein sequence ID" value="CAG6693564.1"/>
    <property type="molecule type" value="Transcribed_RNA"/>
</dbReference>
<sequence length="394" mass="44577">MSKCITQDEKHQIFLGGSCNPTTWRQDEAIPLLNDRGITFYNPQVAHWRHELIEKEHQAKQNASVLFYVIDNKTRNVVGIIEAANFAGSSRKLVLVVNAYNGDGHRINGESISDQELIDLRKSLDLLKELMERQGIPTFENIPIAVKCAEEILHERDVTKCINTQDKILTQEIDEELVTLFQETFSAFDTRNSGTISLDDVCRAYGRIYRENISIGDLRTVLPQCDGNGSSSVSFQQFCSILGNRKSTDSIECSHDLYLTGEGADWKEQIAKPLLRKHGLSYFIPELYKEDCFTALCRSRVLLFVISENSRALTTMTKAAFALGLKANVILCIQRLRTDSKINGCEKLSDQAIQDYNRGRDYLTDLGKRNNVPIYSDIEKAVLQAIYQAEFKSS</sequence>
<dbReference type="PANTHER" id="PTHR36300">
    <property type="entry name" value="RAW, ISOFORM A"/>
    <property type="match status" value="1"/>
</dbReference>
<dbReference type="Pfam" id="PF15891">
    <property type="entry name" value="Nuc_deoxyri_tr2"/>
    <property type="match status" value="1"/>
</dbReference>
<dbReference type="PROSITE" id="PS50222">
    <property type="entry name" value="EF_HAND_2"/>
    <property type="match status" value="1"/>
</dbReference>
<dbReference type="EMBL" id="HBUF01521391">
    <property type="protein sequence ID" value="CAG6748989.1"/>
    <property type="molecule type" value="Transcribed_RNA"/>
</dbReference>
<protein>
    <recommendedName>
        <fullName evidence="1">EF-hand domain-containing protein</fullName>
    </recommendedName>
</protein>
<dbReference type="EMBL" id="HBUF01313500">
    <property type="protein sequence ID" value="CAG6693562.1"/>
    <property type="molecule type" value="Transcribed_RNA"/>
</dbReference>
<evidence type="ECO:0000313" key="2">
    <source>
        <dbReference type="EMBL" id="CAG6748998.1"/>
    </source>
</evidence>
<dbReference type="GO" id="GO:0005509">
    <property type="term" value="F:calcium ion binding"/>
    <property type="evidence" value="ECO:0007669"/>
    <property type="project" value="InterPro"/>
</dbReference>
<name>A0A8D8ZJQ4_9HEMI</name>
<dbReference type="EMBL" id="HBUF01521394">
    <property type="protein sequence ID" value="CAG6748998.1"/>
    <property type="molecule type" value="Transcribed_RNA"/>
</dbReference>
<organism evidence="2">
    <name type="scientific">Cacopsylla melanoneura</name>
    <dbReference type="NCBI Taxonomy" id="428564"/>
    <lineage>
        <taxon>Eukaryota</taxon>
        <taxon>Metazoa</taxon>
        <taxon>Ecdysozoa</taxon>
        <taxon>Arthropoda</taxon>
        <taxon>Hexapoda</taxon>
        <taxon>Insecta</taxon>
        <taxon>Pterygota</taxon>
        <taxon>Neoptera</taxon>
        <taxon>Paraneoptera</taxon>
        <taxon>Hemiptera</taxon>
        <taxon>Sternorrhyncha</taxon>
        <taxon>Psylloidea</taxon>
        <taxon>Psyllidae</taxon>
        <taxon>Psyllinae</taxon>
        <taxon>Cacopsylla</taxon>
    </lineage>
</organism>
<feature type="domain" description="EF-hand" evidence="1">
    <location>
        <begin position="176"/>
        <end position="211"/>
    </location>
</feature>
<dbReference type="GO" id="GO:0005886">
    <property type="term" value="C:plasma membrane"/>
    <property type="evidence" value="ECO:0007669"/>
    <property type="project" value="TreeGrafter"/>
</dbReference>
<dbReference type="InterPro" id="IPR039470">
    <property type="entry name" value="Nuc_deoxyri_tr2"/>
</dbReference>
<dbReference type="EMBL" id="HBUF01521393">
    <property type="protein sequence ID" value="CAG6748995.1"/>
    <property type="molecule type" value="Transcribed_RNA"/>
</dbReference>
<dbReference type="SUPFAM" id="SSF47473">
    <property type="entry name" value="EF-hand"/>
    <property type="match status" value="1"/>
</dbReference>
<proteinExistence type="predicted"/>
<dbReference type="AlphaFoldDB" id="A0A8D8ZJQ4"/>
<accession>A0A8D8ZJQ4</accession>
<dbReference type="EMBL" id="HBUF01521392">
    <property type="protein sequence ID" value="CAG6748992.1"/>
    <property type="molecule type" value="Transcribed_RNA"/>
</dbReference>